<evidence type="ECO:0000256" key="2">
    <source>
        <dbReference type="SAM" id="Phobius"/>
    </source>
</evidence>
<feature type="coiled-coil region" evidence="1">
    <location>
        <begin position="677"/>
        <end position="704"/>
    </location>
</feature>
<dbReference type="InterPro" id="IPR021109">
    <property type="entry name" value="Peptidase_aspartic_dom_sf"/>
</dbReference>
<name>A0A0K0ECD8_STRER</name>
<dbReference type="WBParaSite" id="SSTP_0000715400.1">
    <property type="protein sequence ID" value="SSTP_0000715400.1"/>
    <property type="gene ID" value="SSTP_0000715400"/>
</dbReference>
<dbReference type="Gene3D" id="2.40.70.10">
    <property type="entry name" value="Acid Proteases"/>
    <property type="match status" value="1"/>
</dbReference>
<sequence length="950" mass="111563">MVKNKEGLKVILDGLRKVGKWTVEIEEIIVSHWKKKELEKVEKLVENLLKDRSKEEESTIQKKEKFNKKEKKKEELIMYEEKRINDSILLDILPSFEESSPEDFEYWIEQFEEAVDMAFSTHSMEKREAIKGLLLRKYLKKRALELYKDITHCNKYKMTFKEIIEYIKTNLRPPIDRFMVNKERLRSFVDMSSDFNKHFHEFVEKTVAITGVSKTILLGNVNNGKINEMNANDIKNIKALQIWGKTEYISTLPWQIIDHLEEWVESKSLLEIKNKAEQLIMKGRYRQEVFDKQIETQFLQYKEKLKNQENIERIQDCKPGNFCSSFETSIADVIAPIEFEQINNKKENKVPVRIDFREPMVSRVLRVKSSRNSFSYKKIELLILCIIMLSSFLVWGLSQIIDCNNGTEEIWKIQVPQMMSCKEQHQWHLELRNLYKIIDKNCEAELALLAVSPNNVLWLKEEPELLTKLSGNMIHCNKSGHALGKGYFAKLKEPLWTQEEISYEVYDTLPHFPKDMAKSIKGIATQLLLYKAGMMVVDLNDKQWEALFINVFQTKYNDLRRSSMFRSVIYSLIQKNIIPKFKKACERNQEEFNAIRRTMDPSEKARILLNRKDIRASLHEGFFWIQQCEHVHPQSIFTDYKYNNTCYTRMPIIVNGVLKFLDRDGYVFEYSIGHRCTQLSMEDLSEIEDKKKEAENKKSRWILEGNFFEILYNGKEILAWILEIIIGTISIILSFIIIYGLIKCIMKGRKWKNKIQKKHENKKECKEITSRVKEKIEMYQLANVRIQSVVSSIGKQPLIDLYIVKKESKEIMKCLFDSGAEISFIKKTSTKNIPDVKWFSSPIKVGEDFNGHAIFAMGNCITKFLLNSKVVPISLWIIEELHIDILLGSDALECLDKFNIPVTFRLNSNIIQIGDTQHPLISLARISMSSPISIWDSFKSMIWYVKRTLK</sequence>
<evidence type="ECO:0000313" key="3">
    <source>
        <dbReference type="WBParaSite" id="SSTP_0000715400.1"/>
    </source>
</evidence>
<keyword evidence="1" id="KW-0175">Coiled coil</keyword>
<feature type="coiled-coil region" evidence="1">
    <location>
        <begin position="38"/>
        <end position="82"/>
    </location>
</feature>
<keyword evidence="2" id="KW-0472">Membrane</keyword>
<feature type="transmembrane region" description="Helical" evidence="2">
    <location>
        <begin position="717"/>
        <end position="742"/>
    </location>
</feature>
<reference evidence="3" key="1">
    <citation type="submission" date="2015-08" db="UniProtKB">
        <authorList>
            <consortium name="WormBaseParasite"/>
        </authorList>
    </citation>
    <scope>IDENTIFICATION</scope>
</reference>
<dbReference type="CDD" id="cd00303">
    <property type="entry name" value="retropepsin_like"/>
    <property type="match status" value="1"/>
</dbReference>
<protein>
    <submittedName>
        <fullName evidence="3">Uncharacterized protein</fullName>
    </submittedName>
</protein>
<dbReference type="STRING" id="6248.A0A0K0ECD8"/>
<keyword evidence="2" id="KW-0812">Transmembrane</keyword>
<dbReference type="AlphaFoldDB" id="A0A0K0ECD8"/>
<organism evidence="3">
    <name type="scientific">Strongyloides stercoralis</name>
    <name type="common">Threadworm</name>
    <dbReference type="NCBI Taxonomy" id="6248"/>
    <lineage>
        <taxon>Eukaryota</taxon>
        <taxon>Metazoa</taxon>
        <taxon>Ecdysozoa</taxon>
        <taxon>Nematoda</taxon>
        <taxon>Chromadorea</taxon>
        <taxon>Rhabditida</taxon>
        <taxon>Tylenchina</taxon>
        <taxon>Panagrolaimomorpha</taxon>
        <taxon>Strongyloidoidea</taxon>
        <taxon>Strongyloididae</taxon>
        <taxon>Strongyloides</taxon>
    </lineage>
</organism>
<keyword evidence="2" id="KW-1133">Transmembrane helix</keyword>
<accession>A0A0K0ECD8</accession>
<proteinExistence type="predicted"/>
<evidence type="ECO:0000256" key="1">
    <source>
        <dbReference type="SAM" id="Coils"/>
    </source>
</evidence>